<dbReference type="AlphaFoldDB" id="A0A183MZT8"/>
<name>A0A183MZT8_9TREM</name>
<sequence>MSMESHKNGHIPELSPRYSETHSDDQLGGNTYRMDPLLELDLAKYCDREAKNTIVHCALLQPEEGYRKALELLKEAFGQKHIVAHEFIDNMLNIPAIKGTDPDNLRRLSRETHICELNSRR</sequence>
<keyword evidence="2" id="KW-1185">Reference proteome</keyword>
<protein>
    <submittedName>
        <fullName evidence="1">Uncharacterized protein</fullName>
    </submittedName>
</protein>
<evidence type="ECO:0000313" key="2">
    <source>
        <dbReference type="Proteomes" id="UP000277204"/>
    </source>
</evidence>
<gene>
    <name evidence="1" type="ORF">SMRZ_LOCUS21563</name>
</gene>
<reference evidence="1 2" key="1">
    <citation type="submission" date="2018-11" db="EMBL/GenBank/DDBJ databases">
        <authorList>
            <consortium name="Pathogen Informatics"/>
        </authorList>
    </citation>
    <scope>NUCLEOTIDE SEQUENCE [LARGE SCALE GENOMIC DNA]</scope>
    <source>
        <strain evidence="1 2">Zambia</strain>
    </source>
</reference>
<dbReference type="Proteomes" id="UP000277204">
    <property type="component" value="Unassembled WGS sequence"/>
</dbReference>
<dbReference type="EMBL" id="UZAI01018761">
    <property type="protein sequence ID" value="VDP39998.1"/>
    <property type="molecule type" value="Genomic_DNA"/>
</dbReference>
<evidence type="ECO:0000313" key="1">
    <source>
        <dbReference type="EMBL" id="VDP39998.1"/>
    </source>
</evidence>
<organism evidence="1 2">
    <name type="scientific">Schistosoma margrebowiei</name>
    <dbReference type="NCBI Taxonomy" id="48269"/>
    <lineage>
        <taxon>Eukaryota</taxon>
        <taxon>Metazoa</taxon>
        <taxon>Spiralia</taxon>
        <taxon>Lophotrochozoa</taxon>
        <taxon>Platyhelminthes</taxon>
        <taxon>Trematoda</taxon>
        <taxon>Digenea</taxon>
        <taxon>Strigeidida</taxon>
        <taxon>Schistosomatoidea</taxon>
        <taxon>Schistosomatidae</taxon>
        <taxon>Schistosoma</taxon>
    </lineage>
</organism>
<accession>A0A183MZT8</accession>
<proteinExistence type="predicted"/>